<accession>A0ABU3BP38</accession>
<organism evidence="2 3">
    <name type="scientific">Rubrivirga litoralis</name>
    <dbReference type="NCBI Taxonomy" id="3075598"/>
    <lineage>
        <taxon>Bacteria</taxon>
        <taxon>Pseudomonadati</taxon>
        <taxon>Rhodothermota</taxon>
        <taxon>Rhodothermia</taxon>
        <taxon>Rhodothermales</taxon>
        <taxon>Rubricoccaceae</taxon>
        <taxon>Rubrivirga</taxon>
    </lineage>
</organism>
<evidence type="ECO:0000313" key="2">
    <source>
        <dbReference type="EMBL" id="MDT0631061.1"/>
    </source>
</evidence>
<proteinExistence type="predicted"/>
<comment type="caution">
    <text evidence="2">The sequence shown here is derived from an EMBL/GenBank/DDBJ whole genome shotgun (WGS) entry which is preliminary data.</text>
</comment>
<evidence type="ECO:0000313" key="3">
    <source>
        <dbReference type="Proteomes" id="UP001267426"/>
    </source>
</evidence>
<dbReference type="RefSeq" id="WP_311662402.1">
    <property type="nucleotide sequence ID" value="NZ_JAVRHT010000008.1"/>
</dbReference>
<feature type="region of interest" description="Disordered" evidence="1">
    <location>
        <begin position="1"/>
        <end position="32"/>
    </location>
</feature>
<sequence>MTLSPSPLMEPDAPTPPDDAGRASAARQEARALGPLRDRVETAAREIERLRSENAALAQRVLELQDARDDRAPSFSFGGDEEDAEALRSRVQGFIDTIDAALRTGGDGTADAVPETPGEE</sequence>
<reference evidence="2 3" key="1">
    <citation type="submission" date="2023-09" db="EMBL/GenBank/DDBJ databases">
        <authorList>
            <person name="Rey-Velasco X."/>
        </authorList>
    </citation>
    <scope>NUCLEOTIDE SEQUENCE [LARGE SCALE GENOMIC DNA]</scope>
    <source>
        <strain evidence="2 3">F394</strain>
    </source>
</reference>
<evidence type="ECO:0000256" key="1">
    <source>
        <dbReference type="SAM" id="MobiDB-lite"/>
    </source>
</evidence>
<protein>
    <submittedName>
        <fullName evidence="2">Uncharacterized protein</fullName>
    </submittedName>
</protein>
<name>A0ABU3BP38_9BACT</name>
<dbReference type="Proteomes" id="UP001267426">
    <property type="component" value="Unassembled WGS sequence"/>
</dbReference>
<gene>
    <name evidence="2" type="ORF">RM540_04800</name>
</gene>
<dbReference type="EMBL" id="JAVRHT010000008">
    <property type="protein sequence ID" value="MDT0631061.1"/>
    <property type="molecule type" value="Genomic_DNA"/>
</dbReference>
<keyword evidence="3" id="KW-1185">Reference proteome</keyword>
<feature type="region of interest" description="Disordered" evidence="1">
    <location>
        <begin position="65"/>
        <end position="84"/>
    </location>
</feature>